<dbReference type="Proteomes" id="UP001249959">
    <property type="component" value="Unassembled WGS sequence"/>
</dbReference>
<evidence type="ECO:0008006" key="3">
    <source>
        <dbReference type="Google" id="ProtNLM"/>
    </source>
</evidence>
<sequence length="151" mass="16720">MKNTIAFLGLFLTFTQLSKAQSISYYPFNSQLAVSSNPTNIAWAEVRMQMNSATSAITSELGPMLTVYKTKDAVFYTGGGVNIGWMSNVFNQSSLLKGYYGSLGVRAYPFSSVPHLGLNFEFTPYTDSKVQTGLLRAWLGVNYHFGKNKLK</sequence>
<accession>A0ABU3TU12</accession>
<dbReference type="EMBL" id="JAVNWW010000005">
    <property type="protein sequence ID" value="MDU0809359.1"/>
    <property type="molecule type" value="Genomic_DNA"/>
</dbReference>
<dbReference type="RefSeq" id="WP_315576984.1">
    <property type="nucleotide sequence ID" value="NZ_JARDXH010000005.1"/>
</dbReference>
<gene>
    <name evidence="1" type="ORF">PQG45_09955</name>
</gene>
<comment type="caution">
    <text evidence="1">The sequence shown here is derived from an EMBL/GenBank/DDBJ whole genome shotgun (WGS) entry which is preliminary data.</text>
</comment>
<evidence type="ECO:0000313" key="2">
    <source>
        <dbReference type="Proteomes" id="UP001249959"/>
    </source>
</evidence>
<proteinExistence type="predicted"/>
<dbReference type="SUPFAM" id="SSF56925">
    <property type="entry name" value="OMPA-like"/>
    <property type="match status" value="1"/>
</dbReference>
<protein>
    <recommendedName>
        <fullName evidence="3">Outer membrane protein beta-barrel domain-containing protein</fullName>
    </recommendedName>
</protein>
<name>A0ABU3TU12_9BACT</name>
<evidence type="ECO:0000313" key="1">
    <source>
        <dbReference type="EMBL" id="MDU0809359.1"/>
    </source>
</evidence>
<dbReference type="InterPro" id="IPR011250">
    <property type="entry name" value="OMP/PagP_B-barrel"/>
</dbReference>
<reference evidence="1 2" key="1">
    <citation type="submission" date="2023-09" db="EMBL/GenBank/DDBJ databases">
        <title>Aquirufa genomes.</title>
        <authorList>
            <person name="Pitt A."/>
        </authorList>
    </citation>
    <scope>NUCLEOTIDE SEQUENCE [LARGE SCALE GENOMIC DNA]</scope>
    <source>
        <strain evidence="1 2">LEOWEIH-7C</strain>
    </source>
</reference>
<organism evidence="1 2">
    <name type="scientific">Aquirufa regiilacus</name>
    <dbReference type="NCBI Taxonomy" id="3024868"/>
    <lineage>
        <taxon>Bacteria</taxon>
        <taxon>Pseudomonadati</taxon>
        <taxon>Bacteroidota</taxon>
        <taxon>Cytophagia</taxon>
        <taxon>Cytophagales</taxon>
        <taxon>Flectobacillaceae</taxon>
        <taxon>Aquirufa</taxon>
    </lineage>
</organism>
<keyword evidence="2" id="KW-1185">Reference proteome</keyword>